<evidence type="ECO:0000259" key="1">
    <source>
        <dbReference type="PROSITE" id="PS50851"/>
    </source>
</evidence>
<dbReference type="AlphaFoldDB" id="A0A0D2J5C6"/>
<dbReference type="EMBL" id="AZAC01000016">
    <property type="protein sequence ID" value="KIX13324.1"/>
    <property type="molecule type" value="Genomic_DNA"/>
</dbReference>
<dbReference type="PROSITE" id="PS50851">
    <property type="entry name" value="CHEW"/>
    <property type="match status" value="1"/>
</dbReference>
<dbReference type="PANTHER" id="PTHR22617:SF41">
    <property type="entry name" value="CHEMOTAXIS SIGNAL TRANSDUCTION SYSTEM ADAPTOR PROTEIN CHEW"/>
    <property type="match status" value="1"/>
</dbReference>
<dbReference type="Gene3D" id="2.30.30.40">
    <property type="entry name" value="SH3 Domains"/>
    <property type="match status" value="1"/>
</dbReference>
<keyword evidence="3" id="KW-1185">Reference proteome</keyword>
<dbReference type="InterPro" id="IPR002545">
    <property type="entry name" value="CheW-lke_dom"/>
</dbReference>
<dbReference type="Proteomes" id="UP000032233">
    <property type="component" value="Unassembled WGS sequence"/>
</dbReference>
<gene>
    <name evidence="2" type="ORF">X474_13960</name>
</gene>
<comment type="caution">
    <text evidence="2">The sequence shown here is derived from an EMBL/GenBank/DDBJ whole genome shotgun (WGS) entry which is preliminary data.</text>
</comment>
<dbReference type="Gene3D" id="2.40.50.180">
    <property type="entry name" value="CheA-289, Domain 4"/>
    <property type="match status" value="1"/>
</dbReference>
<name>A0A0D2J5C6_9BACT</name>
<protein>
    <submittedName>
        <fullName evidence="2">Chemotaxis protein CheW</fullName>
    </submittedName>
</protein>
<dbReference type="Pfam" id="PF01584">
    <property type="entry name" value="CheW"/>
    <property type="match status" value="1"/>
</dbReference>
<dbReference type="GO" id="GO:0007165">
    <property type="term" value="P:signal transduction"/>
    <property type="evidence" value="ECO:0007669"/>
    <property type="project" value="InterPro"/>
</dbReference>
<dbReference type="InterPro" id="IPR039315">
    <property type="entry name" value="CheW"/>
</dbReference>
<dbReference type="GO" id="GO:0006935">
    <property type="term" value="P:chemotaxis"/>
    <property type="evidence" value="ECO:0007669"/>
    <property type="project" value="InterPro"/>
</dbReference>
<dbReference type="InterPro" id="IPR036061">
    <property type="entry name" value="CheW-like_dom_sf"/>
</dbReference>
<accession>A0A0D2J5C6</accession>
<dbReference type="PATRIC" id="fig|1429043.3.peg.2961"/>
<dbReference type="FunCoup" id="A0A0D2J5C6">
    <property type="interactions" value="213"/>
</dbReference>
<evidence type="ECO:0000313" key="2">
    <source>
        <dbReference type="EMBL" id="KIX13324.1"/>
    </source>
</evidence>
<dbReference type="GO" id="GO:0005829">
    <property type="term" value="C:cytosol"/>
    <property type="evidence" value="ECO:0007669"/>
    <property type="project" value="TreeGrafter"/>
</dbReference>
<organism evidence="2 3">
    <name type="scientific">Dethiosulfatarculus sandiegensis</name>
    <dbReference type="NCBI Taxonomy" id="1429043"/>
    <lineage>
        <taxon>Bacteria</taxon>
        <taxon>Pseudomonadati</taxon>
        <taxon>Thermodesulfobacteriota</taxon>
        <taxon>Desulfarculia</taxon>
        <taxon>Desulfarculales</taxon>
        <taxon>Desulfarculaceae</taxon>
        <taxon>Dethiosulfatarculus</taxon>
    </lineage>
</organism>
<reference evidence="2 3" key="1">
    <citation type="submission" date="2013-11" db="EMBL/GenBank/DDBJ databases">
        <title>Metagenomic analysis of a methanogenic consortium involved in long chain n-alkane degradation.</title>
        <authorList>
            <person name="Davidova I.A."/>
            <person name="Callaghan A.V."/>
            <person name="Wawrik B."/>
            <person name="Pruitt S."/>
            <person name="Marks C."/>
            <person name="Duncan K.E."/>
            <person name="Suflita J.M."/>
        </authorList>
    </citation>
    <scope>NUCLEOTIDE SEQUENCE [LARGE SCALE GENOMIC DNA]</scope>
    <source>
        <strain evidence="2 3">SPR</strain>
    </source>
</reference>
<dbReference type="PANTHER" id="PTHR22617">
    <property type="entry name" value="CHEMOTAXIS SENSOR HISTIDINE KINASE-RELATED"/>
    <property type="match status" value="1"/>
</dbReference>
<dbReference type="RefSeq" id="WP_044349338.1">
    <property type="nucleotide sequence ID" value="NZ_AZAC01000016.1"/>
</dbReference>
<sequence length="170" mass="18711">MRTQVSEDTLGDVQFAAQLSGKYLTFDLIEEEFALALLRVKEIIGMMEITPVPRTPGFILGVINLRGKVIPVVDLRTKFGLDYREPDDRTCVVVGEVIKGDETIQIGIVVDHVNEVVDVKPEDVAPTPSFGMALQTEFILGLAKLGDKLKIILDIDKVLTAEEVAGIRSF</sequence>
<dbReference type="STRING" id="1429043.X474_13960"/>
<dbReference type="InParanoid" id="A0A0D2J5C6"/>
<dbReference type="OrthoDB" id="9790406at2"/>
<dbReference type="SUPFAM" id="SSF50341">
    <property type="entry name" value="CheW-like"/>
    <property type="match status" value="1"/>
</dbReference>
<feature type="domain" description="CheW-like" evidence="1">
    <location>
        <begin position="20"/>
        <end position="164"/>
    </location>
</feature>
<evidence type="ECO:0000313" key="3">
    <source>
        <dbReference type="Proteomes" id="UP000032233"/>
    </source>
</evidence>
<dbReference type="SMART" id="SM00260">
    <property type="entry name" value="CheW"/>
    <property type="match status" value="1"/>
</dbReference>
<proteinExistence type="predicted"/>